<organism evidence="1 2">
    <name type="scientific">Siphonobacter curvatus</name>
    <dbReference type="NCBI Taxonomy" id="2094562"/>
    <lineage>
        <taxon>Bacteria</taxon>
        <taxon>Pseudomonadati</taxon>
        <taxon>Bacteroidota</taxon>
        <taxon>Cytophagia</taxon>
        <taxon>Cytophagales</taxon>
        <taxon>Cytophagaceae</taxon>
        <taxon>Siphonobacter</taxon>
    </lineage>
</organism>
<proteinExistence type="predicted"/>
<keyword evidence="2" id="KW-1185">Reference proteome</keyword>
<accession>A0A2S7IF10</accession>
<name>A0A2S7IF10_9BACT</name>
<dbReference type="EMBL" id="PTRA01000009">
    <property type="protein sequence ID" value="PQA53412.1"/>
    <property type="molecule type" value="Genomic_DNA"/>
</dbReference>
<dbReference type="Proteomes" id="UP000239590">
    <property type="component" value="Unassembled WGS sequence"/>
</dbReference>
<comment type="caution">
    <text evidence="1">The sequence shown here is derived from an EMBL/GenBank/DDBJ whole genome shotgun (WGS) entry which is preliminary data.</text>
</comment>
<dbReference type="AlphaFoldDB" id="A0A2S7IF10"/>
<gene>
    <name evidence="1" type="ORF">C5O19_24510</name>
</gene>
<protein>
    <submittedName>
        <fullName evidence="1">Uncharacterized protein</fullName>
    </submittedName>
</protein>
<evidence type="ECO:0000313" key="1">
    <source>
        <dbReference type="EMBL" id="PQA53412.1"/>
    </source>
</evidence>
<sequence length="81" mass="9346">MYYSHREGVEPLIRPTLLMVNPDGGKKIYNLLAHLQPRVPRNGMRAFWYRFKAQVSRRRTGPKFSDPFLSGVARVTLTLTA</sequence>
<evidence type="ECO:0000313" key="2">
    <source>
        <dbReference type="Proteomes" id="UP000239590"/>
    </source>
</evidence>
<reference evidence="2" key="1">
    <citation type="submission" date="2018-02" db="EMBL/GenBank/DDBJ databases">
        <title>Genome sequencing of Solimonas sp. HR-BB.</title>
        <authorList>
            <person name="Lee Y."/>
            <person name="Jeon C.O."/>
        </authorList>
    </citation>
    <scope>NUCLEOTIDE SEQUENCE [LARGE SCALE GENOMIC DNA]</scope>
    <source>
        <strain evidence="2">HR-U</strain>
    </source>
</reference>